<proteinExistence type="predicted"/>
<evidence type="ECO:0000256" key="1">
    <source>
        <dbReference type="SAM" id="SignalP"/>
    </source>
</evidence>
<evidence type="ECO:0008006" key="4">
    <source>
        <dbReference type="Google" id="ProtNLM"/>
    </source>
</evidence>
<dbReference type="InterPro" id="IPR008969">
    <property type="entry name" value="CarboxyPept-like_regulatory"/>
</dbReference>
<dbReference type="OrthoDB" id="1115630at2"/>
<protein>
    <recommendedName>
        <fullName evidence="4">Carboxypeptidase-like regulatory domain-containing protein</fullName>
    </recommendedName>
</protein>
<keyword evidence="1" id="KW-0732">Signal</keyword>
<evidence type="ECO:0000313" key="2">
    <source>
        <dbReference type="EMBL" id="OEJ99802.1"/>
    </source>
</evidence>
<name>A0A1E5SL04_9BACT</name>
<keyword evidence="3" id="KW-1185">Reference proteome</keyword>
<dbReference type="AlphaFoldDB" id="A0A1E5SL04"/>
<sequence length="430" mass="49159">MKNRALFVVTFLIVVLAEATVAQTEFLLKGSVIDSSTGGGLPFATIAYPKKSLGTTSDQDGNFQFFIPNALPSDSIVISFLGFKKRSIVIGEFEANKAYELIPEAKDLASVSVVANPKKFKLKPFMRQVIKTFNGNKNSDSHIAYAQYREMAFQNNEPIMYMESIGYSIYSTNKRWATYANYNFINEQTRAFVNDPTWFAYGENLGSITNDGVFSSGRSILRSYRVLETRGVLAENRFNKYRFKLDSSYVESNNEVLVIQFNSANDKGKLFVNSDNYQIQKIVYNSNYIWSNPFHRNLRADIHLSFTYINEVPYLKFGHVEYLRDGLRHITELQTLLQKDANLKLDDNLFGLVNAYGQNPIVVYDQDFWSSSTFSFDNAACTACTLIDLERLKPQFQKFTNRILVTGVNELTAKQKSDQQLIFDLIDRFR</sequence>
<dbReference type="RefSeq" id="WP_069835264.1">
    <property type="nucleotide sequence ID" value="NZ_MDGQ01000005.1"/>
</dbReference>
<gene>
    <name evidence="2" type="ORF">BFP71_09580</name>
</gene>
<accession>A0A1E5SL04</accession>
<dbReference type="EMBL" id="MDGQ01000005">
    <property type="protein sequence ID" value="OEJ99802.1"/>
    <property type="molecule type" value="Genomic_DNA"/>
</dbReference>
<evidence type="ECO:0000313" key="3">
    <source>
        <dbReference type="Proteomes" id="UP000095552"/>
    </source>
</evidence>
<organism evidence="2 3">
    <name type="scientific">Roseivirga misakiensis</name>
    <dbReference type="NCBI Taxonomy" id="1563681"/>
    <lineage>
        <taxon>Bacteria</taxon>
        <taxon>Pseudomonadati</taxon>
        <taxon>Bacteroidota</taxon>
        <taxon>Cytophagia</taxon>
        <taxon>Cytophagales</taxon>
        <taxon>Roseivirgaceae</taxon>
        <taxon>Roseivirga</taxon>
    </lineage>
</organism>
<dbReference type="Pfam" id="PF13715">
    <property type="entry name" value="CarbopepD_reg_2"/>
    <property type="match status" value="1"/>
</dbReference>
<feature type="chain" id="PRO_5009185118" description="Carboxypeptidase-like regulatory domain-containing protein" evidence="1">
    <location>
        <begin position="20"/>
        <end position="430"/>
    </location>
</feature>
<feature type="signal peptide" evidence="1">
    <location>
        <begin position="1"/>
        <end position="19"/>
    </location>
</feature>
<dbReference type="STRING" id="1563681.BFP71_09580"/>
<dbReference type="SUPFAM" id="SSF49464">
    <property type="entry name" value="Carboxypeptidase regulatory domain-like"/>
    <property type="match status" value="1"/>
</dbReference>
<comment type="caution">
    <text evidence="2">The sequence shown here is derived from an EMBL/GenBank/DDBJ whole genome shotgun (WGS) entry which is preliminary data.</text>
</comment>
<reference evidence="2 3" key="1">
    <citation type="submission" date="2016-08" db="EMBL/GenBank/DDBJ databases">
        <title>Draft genome of Fabibacter sp. strain SK-8.</title>
        <authorList>
            <person name="Wong S.-K."/>
            <person name="Hamasaki K."/>
            <person name="Yoshizawa S."/>
        </authorList>
    </citation>
    <scope>NUCLEOTIDE SEQUENCE [LARGE SCALE GENOMIC DNA]</scope>
    <source>
        <strain evidence="2 3">SK-8</strain>
    </source>
</reference>
<dbReference type="Proteomes" id="UP000095552">
    <property type="component" value="Unassembled WGS sequence"/>
</dbReference>